<dbReference type="SUPFAM" id="SSF52096">
    <property type="entry name" value="ClpP/crotonase"/>
    <property type="match status" value="1"/>
</dbReference>
<organism evidence="7 8">
    <name type="scientific">Massilia solisilvae</name>
    <dbReference type="NCBI Taxonomy" id="1811225"/>
    <lineage>
        <taxon>Bacteria</taxon>
        <taxon>Pseudomonadati</taxon>
        <taxon>Pseudomonadota</taxon>
        <taxon>Betaproteobacteria</taxon>
        <taxon>Burkholderiales</taxon>
        <taxon>Oxalobacteraceae</taxon>
        <taxon>Telluria group</taxon>
        <taxon>Massilia</taxon>
    </lineage>
</organism>
<keyword evidence="2 5" id="KW-0645">Protease</keyword>
<dbReference type="InterPro" id="IPR055210">
    <property type="entry name" value="CtpA/B_N"/>
</dbReference>
<dbReference type="CDD" id="cd07560">
    <property type="entry name" value="Peptidase_S41_CPP"/>
    <property type="match status" value="1"/>
</dbReference>
<evidence type="ECO:0000313" key="8">
    <source>
        <dbReference type="Proteomes" id="UP001205861"/>
    </source>
</evidence>
<evidence type="ECO:0000259" key="6">
    <source>
        <dbReference type="PROSITE" id="PS50106"/>
    </source>
</evidence>
<dbReference type="SMART" id="SM00228">
    <property type="entry name" value="PDZ"/>
    <property type="match status" value="1"/>
</dbReference>
<dbReference type="NCBIfam" id="TIGR00225">
    <property type="entry name" value="prc"/>
    <property type="match status" value="1"/>
</dbReference>
<dbReference type="InterPro" id="IPR036034">
    <property type="entry name" value="PDZ_sf"/>
</dbReference>
<comment type="similarity">
    <text evidence="1 5">Belongs to the peptidase S41A family.</text>
</comment>
<dbReference type="InterPro" id="IPR005151">
    <property type="entry name" value="Tail-specific_protease"/>
</dbReference>
<dbReference type="Pfam" id="PF22694">
    <property type="entry name" value="CtpB_N-like"/>
    <property type="match status" value="1"/>
</dbReference>
<name>A0ABT2BNA1_9BURK</name>
<gene>
    <name evidence="7" type="ORF">NX773_17500</name>
</gene>
<dbReference type="Gene3D" id="3.90.226.10">
    <property type="entry name" value="2-enoyl-CoA Hydratase, Chain A, domain 1"/>
    <property type="match status" value="1"/>
</dbReference>
<keyword evidence="3 5" id="KW-0378">Hydrolase</keyword>
<sequence length="471" mass="51009">MGSKLKNTGLVGLGAVAGVAISMQFSALAQKPVEAAIPMDSLRELSNVYGLIKSDYVEKVDDKRLLTEAISGMVGSLDPHSAYLDKKAYRELREGTEGKFVGLGIEIQQSDDGYVRIVSPIEDSPAWRAGIKQGDLITHVNGVSLKGVDMDEAIKRMRGEPHTRVAITVRREGEEQPLSFTITREEIVQKSVKARLVEPGYAWIRVSQFQEPTVDDLADKLAALYKQDPELKGVVLDLRNDPGGLLQGAIGVAAAFLPKGAEVVSTNGQLADSRQRFYGKAEYYMVRGGDDPLAKVPEVFKTLPMAVLVNTGSASASEIVAGALQDYKRAAIIGSQTFGKGSVQTIRPIGNDAAVKLTTARYYTPSGRSIQARGIVPDYAVDETPDGDGVNALRVREADLEHHLSNDRDKEEASRAGAYDEDEALARAGARKPIDFGSDSDFQLAQALKHLKGQPMQLARHAQQTLAHRTQ</sequence>
<feature type="domain" description="PDZ" evidence="6">
    <location>
        <begin position="89"/>
        <end position="172"/>
    </location>
</feature>
<dbReference type="PROSITE" id="PS50106">
    <property type="entry name" value="PDZ"/>
    <property type="match status" value="1"/>
</dbReference>
<accession>A0ABT2BNA1</accession>
<dbReference type="Gene3D" id="2.30.42.10">
    <property type="match status" value="1"/>
</dbReference>
<proteinExistence type="inferred from homology"/>
<dbReference type="SUPFAM" id="SSF50156">
    <property type="entry name" value="PDZ domain-like"/>
    <property type="match status" value="1"/>
</dbReference>
<evidence type="ECO:0000256" key="2">
    <source>
        <dbReference type="ARBA" id="ARBA00022670"/>
    </source>
</evidence>
<evidence type="ECO:0000256" key="1">
    <source>
        <dbReference type="ARBA" id="ARBA00009179"/>
    </source>
</evidence>
<dbReference type="CDD" id="cd06782">
    <property type="entry name" value="cpPDZ_CPP-like"/>
    <property type="match status" value="1"/>
</dbReference>
<dbReference type="Proteomes" id="UP001205861">
    <property type="component" value="Unassembled WGS sequence"/>
</dbReference>
<dbReference type="SMART" id="SM00245">
    <property type="entry name" value="TSPc"/>
    <property type="match status" value="1"/>
</dbReference>
<dbReference type="PANTHER" id="PTHR32060">
    <property type="entry name" value="TAIL-SPECIFIC PROTEASE"/>
    <property type="match status" value="1"/>
</dbReference>
<protein>
    <submittedName>
        <fullName evidence="7">S41 family peptidase</fullName>
    </submittedName>
</protein>
<dbReference type="PANTHER" id="PTHR32060:SF30">
    <property type="entry name" value="CARBOXY-TERMINAL PROCESSING PROTEASE CTPA"/>
    <property type="match status" value="1"/>
</dbReference>
<dbReference type="InterPro" id="IPR029045">
    <property type="entry name" value="ClpP/crotonase-like_dom_sf"/>
</dbReference>
<dbReference type="Pfam" id="PF17820">
    <property type="entry name" value="PDZ_6"/>
    <property type="match status" value="1"/>
</dbReference>
<evidence type="ECO:0000256" key="4">
    <source>
        <dbReference type="ARBA" id="ARBA00022825"/>
    </source>
</evidence>
<comment type="caution">
    <text evidence="7">The sequence shown here is derived from an EMBL/GenBank/DDBJ whole genome shotgun (WGS) entry which is preliminary data.</text>
</comment>
<dbReference type="Pfam" id="PF03572">
    <property type="entry name" value="Peptidase_S41"/>
    <property type="match status" value="1"/>
</dbReference>
<dbReference type="Gene3D" id="3.30.750.44">
    <property type="match status" value="1"/>
</dbReference>
<keyword evidence="8" id="KW-1185">Reference proteome</keyword>
<evidence type="ECO:0000313" key="7">
    <source>
        <dbReference type="EMBL" id="MCS0609965.1"/>
    </source>
</evidence>
<reference evidence="7 8" key="1">
    <citation type="submission" date="2022-08" db="EMBL/GenBank/DDBJ databases">
        <title>Reclassification of Massilia species as members of the genera Telluria, Duganella, Pseudoduganella, Mokoshia gen. nov. and Zemynaea gen. nov. using orthogonal and non-orthogonal genome-based approaches.</title>
        <authorList>
            <person name="Bowman J.P."/>
        </authorList>
    </citation>
    <scope>NUCLEOTIDE SEQUENCE [LARGE SCALE GENOMIC DNA]</scope>
    <source>
        <strain evidence="7 8">JCM 31607</strain>
    </source>
</reference>
<dbReference type="InterPro" id="IPR001478">
    <property type="entry name" value="PDZ"/>
</dbReference>
<dbReference type="InterPro" id="IPR041489">
    <property type="entry name" value="PDZ_6"/>
</dbReference>
<dbReference type="RefSeq" id="WP_258857585.1">
    <property type="nucleotide sequence ID" value="NZ_JANUGV010000005.1"/>
</dbReference>
<keyword evidence="4 5" id="KW-0720">Serine protease</keyword>
<dbReference type="InterPro" id="IPR004447">
    <property type="entry name" value="Peptidase_S41A"/>
</dbReference>
<dbReference type="EMBL" id="JANUGV010000005">
    <property type="protein sequence ID" value="MCS0609965.1"/>
    <property type="molecule type" value="Genomic_DNA"/>
</dbReference>
<evidence type="ECO:0000256" key="3">
    <source>
        <dbReference type="ARBA" id="ARBA00022801"/>
    </source>
</evidence>
<evidence type="ECO:0000256" key="5">
    <source>
        <dbReference type="RuleBase" id="RU004404"/>
    </source>
</evidence>